<sequence>MMRTLALVTVLAVAFAVSARAAQCGEQADGALCADCLCCSQWGYCGSTSDYCGDGCQSQCTGSCGGSTPPPPPPGPPPPPPTPSPPSGGGVASIITEALFERMLKNRNDVQCPARGFYTYDAFITAANAFDGFGTTGDTEIQKRELAAFLGQTGHETTGGWPEAPDGAFTWGYCYKEEQGATDDYCDMEGDKAQWPCVPGKKYFGRGPIQLSYNYNYGPAGQDPTIGEDLLSNPELVASDAVVSFKTAIWFWMTPQSPKPSCHDVITEQWTPSAADEAAGRLPGYGVITNIINGGLECGHGYDDRVANRTFFYTSYCDILGISYGDNLDCYNQSSFGSTSLAGTTTATLEHHADA</sequence>
<evidence type="ECO:0000256" key="11">
    <source>
        <dbReference type="ARBA" id="ARBA00023295"/>
    </source>
</evidence>
<dbReference type="SMART" id="SM00270">
    <property type="entry name" value="ChtBD1"/>
    <property type="match status" value="1"/>
</dbReference>
<dbReference type="GO" id="GO:0000272">
    <property type="term" value="P:polysaccharide catabolic process"/>
    <property type="evidence" value="ECO:0007669"/>
    <property type="project" value="UniProtKB-KW"/>
</dbReference>
<evidence type="ECO:0000256" key="8">
    <source>
        <dbReference type="ARBA" id="ARBA00023024"/>
    </source>
</evidence>
<dbReference type="OrthoDB" id="5985073at2759"/>
<dbReference type="GO" id="GO:0050832">
    <property type="term" value="P:defense response to fungus"/>
    <property type="evidence" value="ECO:0007669"/>
    <property type="project" value="UniProtKB-ARBA"/>
</dbReference>
<dbReference type="CDD" id="cd00325">
    <property type="entry name" value="chitinase_GH19"/>
    <property type="match status" value="1"/>
</dbReference>
<evidence type="ECO:0000256" key="17">
    <source>
        <dbReference type="SAM" id="SignalP"/>
    </source>
</evidence>
<dbReference type="GO" id="GO:0006032">
    <property type="term" value="P:chitin catabolic process"/>
    <property type="evidence" value="ECO:0007669"/>
    <property type="project" value="UniProtKB-KW"/>
</dbReference>
<evidence type="ECO:0000259" key="18">
    <source>
        <dbReference type="PROSITE" id="PS50941"/>
    </source>
</evidence>
<feature type="disulfide bond" evidence="14">
    <location>
        <begin position="112"/>
        <end position="174"/>
    </location>
</feature>
<feature type="domain" description="Chitin-binding type-1" evidence="18">
    <location>
        <begin position="21"/>
        <end position="62"/>
    </location>
</feature>
<evidence type="ECO:0000256" key="13">
    <source>
        <dbReference type="PIRSR" id="PIRSR001060-1"/>
    </source>
</evidence>
<dbReference type="PROSITE" id="PS00773">
    <property type="entry name" value="CHITINASE_19_1"/>
    <property type="match status" value="1"/>
</dbReference>
<dbReference type="PRINTS" id="PR00451">
    <property type="entry name" value="CHITINBINDNG"/>
</dbReference>
<reference evidence="19" key="1">
    <citation type="submission" date="2020-10" db="EMBL/GenBank/DDBJ databases">
        <authorList>
            <person name="Han B."/>
            <person name="Lu T."/>
            <person name="Zhao Q."/>
            <person name="Huang X."/>
            <person name="Zhao Y."/>
        </authorList>
    </citation>
    <scope>NUCLEOTIDE SEQUENCE</scope>
</reference>
<dbReference type="PROSITE" id="PS00026">
    <property type="entry name" value="CHIT_BIND_I_1"/>
    <property type="match status" value="1"/>
</dbReference>
<feature type="disulfide bond" evidence="14 15">
    <location>
        <begin position="24"/>
        <end position="39"/>
    </location>
</feature>
<keyword evidence="7" id="KW-0611">Plant defense</keyword>
<evidence type="ECO:0000256" key="15">
    <source>
        <dbReference type="PROSITE-ProRule" id="PRU00261"/>
    </source>
</evidence>
<keyword evidence="11" id="KW-0326">Glycosidase</keyword>
<feature type="disulfide bond" evidence="14 15">
    <location>
        <begin position="56"/>
        <end position="60"/>
    </location>
</feature>
<keyword evidence="10" id="KW-0119">Carbohydrate metabolism</keyword>
<evidence type="ECO:0000256" key="14">
    <source>
        <dbReference type="PIRSR" id="PIRSR001060-2"/>
    </source>
</evidence>
<evidence type="ECO:0000256" key="5">
    <source>
        <dbReference type="ARBA" id="ARBA00022729"/>
    </source>
</evidence>
<evidence type="ECO:0000256" key="7">
    <source>
        <dbReference type="ARBA" id="ARBA00022821"/>
    </source>
</evidence>
<dbReference type="EC" id="3.2.1.14" evidence="3"/>
<dbReference type="Gene3D" id="3.30.20.10">
    <property type="entry name" value="Endochitinase, domain 2"/>
    <property type="match status" value="1"/>
</dbReference>
<feature type="disulfide bond" evidence="14">
    <location>
        <begin position="186"/>
        <end position="197"/>
    </location>
</feature>
<dbReference type="GO" id="GO:0016998">
    <property type="term" value="P:cell wall macromolecule catabolic process"/>
    <property type="evidence" value="ECO:0007669"/>
    <property type="project" value="InterPro"/>
</dbReference>
<dbReference type="FunFam" id="3.30.60.10:FF:000001">
    <property type="entry name" value="Basic endochitinase"/>
    <property type="match status" value="1"/>
</dbReference>
<dbReference type="GO" id="GO:0008061">
    <property type="term" value="F:chitin binding"/>
    <property type="evidence" value="ECO:0007669"/>
    <property type="project" value="UniProtKB-UniRule"/>
</dbReference>
<dbReference type="InterPro" id="IPR000726">
    <property type="entry name" value="Glyco_hydro_19_cat"/>
</dbReference>
<evidence type="ECO:0000256" key="9">
    <source>
        <dbReference type="ARBA" id="ARBA00023157"/>
    </source>
</evidence>
<keyword evidence="12" id="KW-0624">Polysaccharide degradation</keyword>
<feature type="compositionally biased region" description="Pro residues" evidence="16">
    <location>
        <begin position="68"/>
        <end position="86"/>
    </location>
</feature>
<evidence type="ECO:0000256" key="4">
    <source>
        <dbReference type="ARBA" id="ARBA00022669"/>
    </source>
</evidence>
<feature type="signal peptide" evidence="17">
    <location>
        <begin position="1"/>
        <end position="21"/>
    </location>
</feature>
<feature type="disulfide bond" evidence="14">
    <location>
        <begin position="298"/>
        <end position="330"/>
    </location>
</feature>
<dbReference type="PROSITE" id="PS00774">
    <property type="entry name" value="CHITINASE_19_2"/>
    <property type="match status" value="1"/>
</dbReference>
<comment type="caution">
    <text evidence="19">The sequence shown here is derived from an EMBL/GenBank/DDBJ whole genome shotgun (WGS) entry which is preliminary data.</text>
</comment>
<dbReference type="AlphaFoldDB" id="A0A811RZ54"/>
<dbReference type="InterPro" id="IPR036861">
    <property type="entry name" value="Endochitinase-like_sf"/>
</dbReference>
<evidence type="ECO:0000256" key="16">
    <source>
        <dbReference type="SAM" id="MobiDB-lite"/>
    </source>
</evidence>
<evidence type="ECO:0000256" key="6">
    <source>
        <dbReference type="ARBA" id="ARBA00022801"/>
    </source>
</evidence>
<dbReference type="Pfam" id="PF00182">
    <property type="entry name" value="Glyco_hydro_19"/>
    <property type="match status" value="1"/>
</dbReference>
<feature type="region of interest" description="Disordered" evidence="16">
    <location>
        <begin position="63"/>
        <end position="91"/>
    </location>
</feature>
<gene>
    <name evidence="19" type="ORF">NCGR_LOCUS59410</name>
</gene>
<dbReference type="InterPro" id="IPR016283">
    <property type="entry name" value="Glyco_hydro_19"/>
</dbReference>
<dbReference type="InterPro" id="IPR018371">
    <property type="entry name" value="Chitin-binding_1_CS"/>
</dbReference>
<evidence type="ECO:0000256" key="12">
    <source>
        <dbReference type="ARBA" id="ARBA00023326"/>
    </source>
</evidence>
<evidence type="ECO:0000256" key="1">
    <source>
        <dbReference type="ARBA" id="ARBA00000822"/>
    </source>
</evidence>
<protein>
    <recommendedName>
        <fullName evidence="3">chitinase</fullName>
        <ecNumber evidence="3">3.2.1.14</ecNumber>
    </recommendedName>
</protein>
<keyword evidence="8" id="KW-0146">Chitin degradation</keyword>
<keyword evidence="6" id="KW-0378">Hydrolase</keyword>
<dbReference type="PROSITE" id="PS50941">
    <property type="entry name" value="CHIT_BIND_I_2"/>
    <property type="match status" value="1"/>
</dbReference>
<feature type="chain" id="PRO_5032583135" description="chitinase" evidence="17">
    <location>
        <begin position="22"/>
        <end position="355"/>
    </location>
</feature>
<dbReference type="PANTHER" id="PTHR22595">
    <property type="entry name" value="CHITINASE-RELATED"/>
    <property type="match status" value="1"/>
</dbReference>
<feature type="disulfide bond" evidence="14 15">
    <location>
        <begin position="38"/>
        <end position="52"/>
    </location>
</feature>
<evidence type="ECO:0000256" key="2">
    <source>
        <dbReference type="ARBA" id="ARBA00009373"/>
    </source>
</evidence>
<dbReference type="Proteomes" id="UP000604825">
    <property type="component" value="Unassembled WGS sequence"/>
</dbReference>
<accession>A0A811RZ54</accession>
<dbReference type="PIRSF" id="PIRSF001060">
    <property type="entry name" value="Endochitinase"/>
    <property type="match status" value="1"/>
</dbReference>
<name>A0A811RZ54_9POAL</name>
<feature type="disulfide bond" evidence="14 15">
    <location>
        <begin position="33"/>
        <end position="45"/>
    </location>
</feature>
<dbReference type="CDD" id="cd06921">
    <property type="entry name" value="ChtBD1_GH19_hevein"/>
    <property type="match status" value="1"/>
</dbReference>
<evidence type="ECO:0000256" key="10">
    <source>
        <dbReference type="ARBA" id="ARBA00023277"/>
    </source>
</evidence>
<dbReference type="Pfam" id="PF00187">
    <property type="entry name" value="Chitin_bind_1"/>
    <property type="match status" value="1"/>
</dbReference>
<dbReference type="SUPFAM" id="SSF53955">
    <property type="entry name" value="Lysozyme-like"/>
    <property type="match status" value="1"/>
</dbReference>
<keyword evidence="20" id="KW-1185">Reference proteome</keyword>
<feature type="active site" description="Proton donor" evidence="13">
    <location>
        <position position="156"/>
    </location>
</feature>
<keyword evidence="5 17" id="KW-0732">Signal</keyword>
<evidence type="ECO:0000256" key="3">
    <source>
        <dbReference type="ARBA" id="ARBA00012729"/>
    </source>
</evidence>
<dbReference type="Gene3D" id="1.10.530.10">
    <property type="match status" value="1"/>
</dbReference>
<keyword evidence="4 15" id="KW-0147">Chitin-binding</keyword>
<keyword evidence="9 14" id="KW-1015">Disulfide bond</keyword>
<dbReference type="Gene3D" id="3.30.60.10">
    <property type="entry name" value="Endochitinase-like"/>
    <property type="match status" value="1"/>
</dbReference>
<evidence type="ECO:0000313" key="19">
    <source>
        <dbReference type="EMBL" id="CAD6335312.1"/>
    </source>
</evidence>
<dbReference type="InterPro" id="IPR023346">
    <property type="entry name" value="Lysozyme-like_dom_sf"/>
</dbReference>
<comment type="similarity">
    <text evidence="2">Belongs to the glycosyl hydrolase 19 family. Chitinase class I subfamily.</text>
</comment>
<dbReference type="EMBL" id="CAJGYO010000018">
    <property type="protein sequence ID" value="CAD6335312.1"/>
    <property type="molecule type" value="Genomic_DNA"/>
</dbReference>
<proteinExistence type="inferred from homology"/>
<organism evidence="19 20">
    <name type="scientific">Miscanthus lutarioriparius</name>
    <dbReference type="NCBI Taxonomy" id="422564"/>
    <lineage>
        <taxon>Eukaryota</taxon>
        <taxon>Viridiplantae</taxon>
        <taxon>Streptophyta</taxon>
        <taxon>Embryophyta</taxon>
        <taxon>Tracheophyta</taxon>
        <taxon>Spermatophyta</taxon>
        <taxon>Magnoliopsida</taxon>
        <taxon>Liliopsida</taxon>
        <taxon>Poales</taxon>
        <taxon>Poaceae</taxon>
        <taxon>PACMAD clade</taxon>
        <taxon>Panicoideae</taxon>
        <taxon>Andropogonodae</taxon>
        <taxon>Andropogoneae</taxon>
        <taxon>Saccharinae</taxon>
        <taxon>Miscanthus</taxon>
    </lineage>
</organism>
<dbReference type="PANTHER" id="PTHR22595:SF79">
    <property type="entry name" value="CHITINASE 12"/>
    <property type="match status" value="1"/>
</dbReference>
<evidence type="ECO:0000313" key="20">
    <source>
        <dbReference type="Proteomes" id="UP000604825"/>
    </source>
</evidence>
<dbReference type="SUPFAM" id="SSF57016">
    <property type="entry name" value="Plant lectins/antimicrobial peptides"/>
    <property type="match status" value="1"/>
</dbReference>
<dbReference type="GO" id="GO:0008843">
    <property type="term" value="F:endochitinase activity"/>
    <property type="evidence" value="ECO:0007669"/>
    <property type="project" value="UniProtKB-EC"/>
</dbReference>
<dbReference type="FunFam" id="3.30.20.10:FF:000001">
    <property type="entry name" value="Endochitinase (Chitinase)"/>
    <property type="match status" value="1"/>
</dbReference>
<comment type="catalytic activity">
    <reaction evidence="1">
        <text>Random endo-hydrolysis of N-acetyl-beta-D-glucosaminide (1-&gt;4)-beta-linkages in chitin and chitodextrins.</text>
        <dbReference type="EC" id="3.2.1.14"/>
    </reaction>
</comment>
<dbReference type="InterPro" id="IPR001002">
    <property type="entry name" value="Chitin-bd_1"/>
</dbReference>